<dbReference type="PROSITE" id="PS50297">
    <property type="entry name" value="ANK_REP_REGION"/>
    <property type="match status" value="1"/>
</dbReference>
<dbReference type="SMART" id="SM00248">
    <property type="entry name" value="ANK"/>
    <property type="match status" value="2"/>
</dbReference>
<sequence>MYIFIYFLKKKLEEIEKNGARTLRMAAYQGWDGIVRECLLWHAHHKTIQNDEQLQLLSIEMEAENGKDKKKEEKEEEKKDAEIELVEQESMRRKRTHPEDQKEELELQPQKSFERDPENNSRIIIITNERGEQFDYIDINAQSKEKENEVWRLINEYNFFFFFFLQTLTKKNGFTALHHAVSRMLIDEEMVRLLVISGLDCNIVDENQRTALSYLCESGGHFGTTTVLVLLQVGGKNLNINTPDEVLHHLFFVCLFVCLFGRMIHCY</sequence>
<evidence type="ECO:0000256" key="1">
    <source>
        <dbReference type="PROSITE-ProRule" id="PRU00023"/>
    </source>
</evidence>
<name>X6P5A1_RETFI</name>
<keyword evidence="4" id="KW-1185">Reference proteome</keyword>
<dbReference type="EMBL" id="ASPP01003507">
    <property type="protein sequence ID" value="ETO33298.1"/>
    <property type="molecule type" value="Genomic_DNA"/>
</dbReference>
<gene>
    <name evidence="3" type="ORF">RFI_03809</name>
</gene>
<evidence type="ECO:0000313" key="4">
    <source>
        <dbReference type="Proteomes" id="UP000023152"/>
    </source>
</evidence>
<dbReference type="Proteomes" id="UP000023152">
    <property type="component" value="Unassembled WGS sequence"/>
</dbReference>
<feature type="non-terminal residue" evidence="3">
    <location>
        <position position="267"/>
    </location>
</feature>
<organism evidence="3 4">
    <name type="scientific">Reticulomyxa filosa</name>
    <dbReference type="NCBI Taxonomy" id="46433"/>
    <lineage>
        <taxon>Eukaryota</taxon>
        <taxon>Sar</taxon>
        <taxon>Rhizaria</taxon>
        <taxon>Retaria</taxon>
        <taxon>Foraminifera</taxon>
        <taxon>Monothalamids</taxon>
        <taxon>Reticulomyxidae</taxon>
        <taxon>Reticulomyxa</taxon>
    </lineage>
</organism>
<proteinExistence type="predicted"/>
<reference evidence="3 4" key="1">
    <citation type="journal article" date="2013" name="Curr. Biol.">
        <title>The Genome of the Foraminiferan Reticulomyxa filosa.</title>
        <authorList>
            <person name="Glockner G."/>
            <person name="Hulsmann N."/>
            <person name="Schleicher M."/>
            <person name="Noegel A.A."/>
            <person name="Eichinger L."/>
            <person name="Gallinger C."/>
            <person name="Pawlowski J."/>
            <person name="Sierra R."/>
            <person name="Euteneuer U."/>
            <person name="Pillet L."/>
            <person name="Moustafa A."/>
            <person name="Platzer M."/>
            <person name="Groth M."/>
            <person name="Szafranski K."/>
            <person name="Schliwa M."/>
        </authorList>
    </citation>
    <scope>NUCLEOTIDE SEQUENCE [LARGE SCALE GENOMIC DNA]</scope>
</reference>
<feature type="repeat" description="ANK" evidence="1">
    <location>
        <begin position="172"/>
        <end position="206"/>
    </location>
</feature>
<dbReference type="InterPro" id="IPR002110">
    <property type="entry name" value="Ankyrin_rpt"/>
</dbReference>
<dbReference type="Pfam" id="PF12796">
    <property type="entry name" value="Ank_2"/>
    <property type="match status" value="1"/>
</dbReference>
<keyword evidence="1" id="KW-0040">ANK repeat</keyword>
<evidence type="ECO:0000256" key="2">
    <source>
        <dbReference type="SAM" id="MobiDB-lite"/>
    </source>
</evidence>
<dbReference type="PROSITE" id="PS50088">
    <property type="entry name" value="ANK_REPEAT"/>
    <property type="match status" value="1"/>
</dbReference>
<feature type="region of interest" description="Disordered" evidence="2">
    <location>
        <begin position="64"/>
        <end position="119"/>
    </location>
</feature>
<accession>X6P5A1</accession>
<dbReference type="InterPro" id="IPR036770">
    <property type="entry name" value="Ankyrin_rpt-contain_sf"/>
</dbReference>
<evidence type="ECO:0000313" key="3">
    <source>
        <dbReference type="EMBL" id="ETO33298.1"/>
    </source>
</evidence>
<protein>
    <submittedName>
        <fullName evidence="3">Uncharacterized protein</fullName>
    </submittedName>
</protein>
<dbReference type="AlphaFoldDB" id="X6P5A1"/>
<dbReference type="SUPFAM" id="SSF48403">
    <property type="entry name" value="Ankyrin repeat"/>
    <property type="match status" value="1"/>
</dbReference>
<dbReference type="Gene3D" id="1.25.40.20">
    <property type="entry name" value="Ankyrin repeat-containing domain"/>
    <property type="match status" value="1"/>
</dbReference>
<feature type="compositionally biased region" description="Basic and acidic residues" evidence="2">
    <location>
        <begin position="64"/>
        <end position="82"/>
    </location>
</feature>
<comment type="caution">
    <text evidence="3">The sequence shown here is derived from an EMBL/GenBank/DDBJ whole genome shotgun (WGS) entry which is preliminary data.</text>
</comment>